<dbReference type="InterPro" id="IPR014284">
    <property type="entry name" value="RNA_pol_sigma-70_dom"/>
</dbReference>
<comment type="caution">
    <text evidence="6">The sequence shown here is derived from an EMBL/GenBank/DDBJ whole genome shotgun (WGS) entry which is preliminary data.</text>
</comment>
<dbReference type="Gene3D" id="1.20.120.1810">
    <property type="match status" value="1"/>
</dbReference>
<dbReference type="SUPFAM" id="SSF88659">
    <property type="entry name" value="Sigma3 and sigma4 domains of RNA polymerase sigma factors"/>
    <property type="match status" value="1"/>
</dbReference>
<keyword evidence="3" id="KW-0238">DNA-binding</keyword>
<proteinExistence type="predicted"/>
<evidence type="ECO:0000313" key="7">
    <source>
        <dbReference type="Proteomes" id="UP000632377"/>
    </source>
</evidence>
<accession>A0ABS1T4H2</accession>
<evidence type="ECO:0000259" key="5">
    <source>
        <dbReference type="Pfam" id="PF04542"/>
    </source>
</evidence>
<dbReference type="RefSeq" id="WP_202746868.1">
    <property type="nucleotide sequence ID" value="NZ_JAESWC010000001.1"/>
</dbReference>
<protein>
    <submittedName>
        <fullName evidence="6">Sigma-70 family RNA polymerase sigma factor</fullName>
    </submittedName>
</protein>
<sequence length="193" mass="22492">MNYNEIESCVIRVKSGSEEDFAKLMKQFRLFIYKTANSFNIKNYDIDDLVQLGNIALMKAVLKYKVGSHTFSSYAYNSIKNEIRCAARSNAKIGNELSINMPVHNSELQETEFVDCLEDPNNFEEDIIHSENIKELKEAIELLSDEEIEFVDLIYYKGLQLTKYAEHKNLSYQEALARKRKVLKKLGIYLRKR</sequence>
<feature type="domain" description="RNA polymerase sigma-70 region 2" evidence="5">
    <location>
        <begin position="24"/>
        <end position="91"/>
    </location>
</feature>
<keyword evidence="2" id="KW-0731">Sigma factor</keyword>
<keyword evidence="7" id="KW-1185">Reference proteome</keyword>
<evidence type="ECO:0000256" key="1">
    <source>
        <dbReference type="ARBA" id="ARBA00023015"/>
    </source>
</evidence>
<dbReference type="NCBIfam" id="TIGR02937">
    <property type="entry name" value="sigma70-ECF"/>
    <property type="match status" value="1"/>
</dbReference>
<dbReference type="Pfam" id="PF04542">
    <property type="entry name" value="Sigma70_r2"/>
    <property type="match status" value="1"/>
</dbReference>
<dbReference type="InterPro" id="IPR013324">
    <property type="entry name" value="RNA_pol_sigma_r3/r4-like"/>
</dbReference>
<dbReference type="PANTHER" id="PTHR30385">
    <property type="entry name" value="SIGMA FACTOR F FLAGELLAR"/>
    <property type="match status" value="1"/>
</dbReference>
<keyword evidence="4" id="KW-0804">Transcription</keyword>
<dbReference type="InterPro" id="IPR013325">
    <property type="entry name" value="RNA_pol_sigma_r2"/>
</dbReference>
<organism evidence="6 7">
    <name type="scientific">Clostridium rhizosphaerae</name>
    <dbReference type="NCBI Taxonomy" id="2803861"/>
    <lineage>
        <taxon>Bacteria</taxon>
        <taxon>Bacillati</taxon>
        <taxon>Bacillota</taxon>
        <taxon>Clostridia</taxon>
        <taxon>Eubacteriales</taxon>
        <taxon>Clostridiaceae</taxon>
        <taxon>Clostridium</taxon>
    </lineage>
</organism>
<keyword evidence="1" id="KW-0805">Transcription regulation</keyword>
<evidence type="ECO:0000256" key="4">
    <source>
        <dbReference type="ARBA" id="ARBA00023163"/>
    </source>
</evidence>
<reference evidence="6 7" key="1">
    <citation type="submission" date="2021-01" db="EMBL/GenBank/DDBJ databases">
        <title>Genome public.</title>
        <authorList>
            <person name="Liu C."/>
            <person name="Sun Q."/>
        </authorList>
    </citation>
    <scope>NUCLEOTIDE SEQUENCE [LARGE SCALE GENOMIC DNA]</scope>
    <source>
        <strain evidence="6 7">YIM B02515</strain>
    </source>
</reference>
<dbReference type="InterPro" id="IPR007627">
    <property type="entry name" value="RNA_pol_sigma70_r2"/>
</dbReference>
<dbReference type="EMBL" id="JAESWC010000001">
    <property type="protein sequence ID" value="MBL4934216.1"/>
    <property type="molecule type" value="Genomic_DNA"/>
</dbReference>
<evidence type="ECO:0000313" key="6">
    <source>
        <dbReference type="EMBL" id="MBL4934216.1"/>
    </source>
</evidence>
<dbReference type="Gene3D" id="1.10.10.10">
    <property type="entry name" value="Winged helix-like DNA-binding domain superfamily/Winged helix DNA-binding domain"/>
    <property type="match status" value="1"/>
</dbReference>
<gene>
    <name evidence="6" type="ORF">JK636_00430</name>
</gene>
<dbReference type="Proteomes" id="UP000632377">
    <property type="component" value="Unassembled WGS sequence"/>
</dbReference>
<evidence type="ECO:0000256" key="3">
    <source>
        <dbReference type="ARBA" id="ARBA00023125"/>
    </source>
</evidence>
<name>A0ABS1T4H2_9CLOT</name>
<evidence type="ECO:0000256" key="2">
    <source>
        <dbReference type="ARBA" id="ARBA00023082"/>
    </source>
</evidence>
<dbReference type="InterPro" id="IPR036388">
    <property type="entry name" value="WH-like_DNA-bd_sf"/>
</dbReference>
<dbReference type="SUPFAM" id="SSF88946">
    <property type="entry name" value="Sigma2 domain of RNA polymerase sigma factors"/>
    <property type="match status" value="1"/>
</dbReference>